<comment type="similarity">
    <text evidence="1">Belongs to the heat shock protein 70 family.</text>
</comment>
<evidence type="ECO:0000313" key="8">
    <source>
        <dbReference type="Proteomes" id="UP001183629"/>
    </source>
</evidence>
<dbReference type="SUPFAM" id="SSF100920">
    <property type="entry name" value="Heat shock protein 70kD (HSP70), peptide-binding domain"/>
    <property type="match status" value="1"/>
</dbReference>
<evidence type="ECO:0000313" key="7">
    <source>
        <dbReference type="EMBL" id="MDR7328281.1"/>
    </source>
</evidence>
<dbReference type="SUPFAM" id="SSF53067">
    <property type="entry name" value="Actin-like ATPase domain"/>
    <property type="match status" value="2"/>
</dbReference>
<dbReference type="GO" id="GO:0005524">
    <property type="term" value="F:ATP binding"/>
    <property type="evidence" value="ECO:0007669"/>
    <property type="project" value="UniProtKB-KW"/>
</dbReference>
<comment type="caution">
    <text evidence="7">The sequence shown here is derived from an EMBL/GenBank/DDBJ whole genome shotgun (WGS) entry which is preliminary data.</text>
</comment>
<keyword evidence="8" id="KW-1185">Reference proteome</keyword>
<dbReference type="PANTHER" id="PTHR19375">
    <property type="entry name" value="HEAT SHOCK PROTEIN 70KDA"/>
    <property type="match status" value="1"/>
</dbReference>
<dbReference type="GO" id="GO:0140662">
    <property type="term" value="F:ATP-dependent protein folding chaperone"/>
    <property type="evidence" value="ECO:0007669"/>
    <property type="project" value="InterPro"/>
</dbReference>
<dbReference type="InterPro" id="IPR043129">
    <property type="entry name" value="ATPase_NBD"/>
</dbReference>
<protein>
    <submittedName>
        <fullName evidence="7">Molecular chaperone DnaK (HSP70)</fullName>
    </submittedName>
</protein>
<keyword evidence="2" id="KW-0597">Phosphoprotein</keyword>
<keyword evidence="6" id="KW-0143">Chaperone</keyword>
<keyword evidence="3" id="KW-0547">Nucleotide-binding</keyword>
<dbReference type="FunFam" id="3.90.640.10:FF:000003">
    <property type="entry name" value="Molecular chaperone DnaK"/>
    <property type="match status" value="1"/>
</dbReference>
<dbReference type="Gene3D" id="2.60.34.10">
    <property type="entry name" value="Substrate Binding Domain Of DNAk, Chain A, domain 1"/>
    <property type="match status" value="1"/>
</dbReference>
<dbReference type="EMBL" id="JAVDYC010000001">
    <property type="protein sequence ID" value="MDR7328281.1"/>
    <property type="molecule type" value="Genomic_DNA"/>
</dbReference>
<dbReference type="Gene3D" id="3.90.640.10">
    <property type="entry name" value="Actin, Chain A, domain 4"/>
    <property type="match status" value="1"/>
</dbReference>
<evidence type="ECO:0000256" key="6">
    <source>
        <dbReference type="ARBA" id="ARBA00023186"/>
    </source>
</evidence>
<organism evidence="7 8">
    <name type="scientific">Catenuloplanes niger</name>
    <dbReference type="NCBI Taxonomy" id="587534"/>
    <lineage>
        <taxon>Bacteria</taxon>
        <taxon>Bacillati</taxon>
        <taxon>Actinomycetota</taxon>
        <taxon>Actinomycetes</taxon>
        <taxon>Micromonosporales</taxon>
        <taxon>Micromonosporaceae</taxon>
        <taxon>Catenuloplanes</taxon>
    </lineage>
</organism>
<dbReference type="AlphaFoldDB" id="A0AAE4A0N2"/>
<dbReference type="CDD" id="cd24029">
    <property type="entry name" value="ASKHA_NBD_HSP70_DnaK_HscA_HscC"/>
    <property type="match status" value="1"/>
</dbReference>
<sequence length="481" mass="51900">MKVGEEAKDAAKTDPERVVSLIKRHMGSDTELEFDGVTYTPESVSAFIIRDLARQAGGESVRDVVITVPAYFGVSERRATQLAGEIAKLNVVSLVPEPVAAALYYGALHEGEDRTILVYDLGGGTFDTTVIRLEGGDVTVVCTDGDHQLGGADWDARIVDHLSECFMSEYPDSGAGDSEEFLQQLGLQAEALKKSLSTRISVRAPIRFDGRTLPADLTRETFEEITADLLARTIDITRRTLATADRTPDAVLLVGGSTHMPAVTRALRSAFGFTPQLHDPHLAVAKGAAMFALQETIRVRLPETDEQGTDDPGAIRKVAADLGVAPTAVRAWQGRKVTIVVPRAFGVGVVARDTDPKDHKLEVSHVLMPNTPLPSDRVTRQYQTAVTNQTSILVPIYEQAGTEVSHLLDANRKIGEGTISRLPPLPKGSPIDITFSMTEGGLLTVTAVELVTGQEVHIEVQIGGLDDKRVREATEAVDRLS</sequence>
<keyword evidence="5" id="KW-0346">Stress response</keyword>
<evidence type="ECO:0000256" key="2">
    <source>
        <dbReference type="ARBA" id="ARBA00022553"/>
    </source>
</evidence>
<dbReference type="FunFam" id="3.30.420.40:FF:000028">
    <property type="entry name" value="heat shock 70 kDa protein-like"/>
    <property type="match status" value="1"/>
</dbReference>
<dbReference type="PROSITE" id="PS01036">
    <property type="entry name" value="HSP70_3"/>
    <property type="match status" value="1"/>
</dbReference>
<proteinExistence type="inferred from homology"/>
<evidence type="ECO:0000256" key="1">
    <source>
        <dbReference type="ARBA" id="ARBA00007381"/>
    </source>
</evidence>
<evidence type="ECO:0000256" key="4">
    <source>
        <dbReference type="ARBA" id="ARBA00022840"/>
    </source>
</evidence>
<dbReference type="InterPro" id="IPR029047">
    <property type="entry name" value="HSP70_peptide-bd_sf"/>
</dbReference>
<evidence type="ECO:0000256" key="5">
    <source>
        <dbReference type="ARBA" id="ARBA00023016"/>
    </source>
</evidence>
<name>A0AAE4A0N2_9ACTN</name>
<dbReference type="Gene3D" id="3.30.420.40">
    <property type="match status" value="2"/>
</dbReference>
<evidence type="ECO:0000256" key="3">
    <source>
        <dbReference type="ARBA" id="ARBA00022741"/>
    </source>
</evidence>
<dbReference type="PROSITE" id="PS00329">
    <property type="entry name" value="HSP70_2"/>
    <property type="match status" value="1"/>
</dbReference>
<gene>
    <name evidence="7" type="ORF">J2S44_008531</name>
</gene>
<keyword evidence="4" id="KW-0067">ATP-binding</keyword>
<dbReference type="Pfam" id="PF00012">
    <property type="entry name" value="HSP70"/>
    <property type="match status" value="2"/>
</dbReference>
<reference evidence="7 8" key="1">
    <citation type="submission" date="2023-07" db="EMBL/GenBank/DDBJ databases">
        <title>Sequencing the genomes of 1000 actinobacteria strains.</title>
        <authorList>
            <person name="Klenk H.-P."/>
        </authorList>
    </citation>
    <scope>NUCLEOTIDE SEQUENCE [LARGE SCALE GENOMIC DNA]</scope>
    <source>
        <strain evidence="7 8">DSM 44711</strain>
    </source>
</reference>
<dbReference type="PRINTS" id="PR00301">
    <property type="entry name" value="HEATSHOCK70"/>
</dbReference>
<accession>A0AAE4A0N2</accession>
<dbReference type="InterPro" id="IPR013126">
    <property type="entry name" value="Hsp_70_fam"/>
</dbReference>
<dbReference type="Proteomes" id="UP001183629">
    <property type="component" value="Unassembled WGS sequence"/>
</dbReference>
<dbReference type="InterPro" id="IPR018181">
    <property type="entry name" value="Heat_shock_70_CS"/>
</dbReference>